<evidence type="ECO:0000256" key="1">
    <source>
        <dbReference type="SAM" id="SignalP"/>
    </source>
</evidence>
<dbReference type="AlphaFoldDB" id="A0AB38ZEN8"/>
<keyword evidence="1" id="KW-0732">Signal</keyword>
<accession>A0AB38ZEN8</accession>
<name>A0AB38ZEN8_9HEMI</name>
<protein>
    <submittedName>
        <fullName evidence="2">Heteropteran venom family 16 protein 1</fullName>
    </submittedName>
</protein>
<sequence length="127" mass="14289">MSIWFTLLLVCPLALSMPIEEDVDFTNMDPHQLTEHLAYKMQEHFGDNWKNRVPELQKKLEEIVNRKEQGLPIDSEEIAGSPKPWETAQTMLKWKHILHKIKHIGGKVIKGAAINIAGKAIAGAIAG</sequence>
<feature type="chain" id="PRO_5044325049" evidence="1">
    <location>
        <begin position="17"/>
        <end position="127"/>
    </location>
</feature>
<dbReference type="EMBL" id="PP517474">
    <property type="protein sequence ID" value="WXI02724.1"/>
    <property type="molecule type" value="mRNA"/>
</dbReference>
<proteinExistence type="evidence at transcript level"/>
<feature type="signal peptide" evidence="1">
    <location>
        <begin position="1"/>
        <end position="16"/>
    </location>
</feature>
<evidence type="ECO:0000313" key="2">
    <source>
        <dbReference type="EMBL" id="WXI02724.1"/>
    </source>
</evidence>
<reference evidence="2" key="1">
    <citation type="submission" date="2024-03" db="EMBL/GenBank/DDBJ databases">
        <title>Venom adaptation and exaptation during the trophic switch to blood-feeding by kissing bugs (Reduviidae: Triatominae).</title>
        <authorList>
            <person name="Zdenek C.N."/>
            <person name="Cardoso F.C."/>
            <person name="Robinson S.D."/>
            <person name="Mercedes R.S."/>
            <person name="Raidjoe E.R."/>
            <person name="Hernandez-Vargas M.J."/>
            <person name="Jin J."/>
            <person name="Corzo G."/>
            <person name="Vetter I."/>
            <person name="King G.F."/>
            <person name="Fry B.G."/>
            <person name="Walker A."/>
        </authorList>
    </citation>
    <scope>NUCLEOTIDE SEQUENCE</scope>
</reference>
<organism evidence="2">
    <name type="scientific">Oncocephalus sp</name>
    <dbReference type="NCBI Taxonomy" id="2944721"/>
    <lineage>
        <taxon>Eukaryota</taxon>
        <taxon>Metazoa</taxon>
        <taxon>Ecdysozoa</taxon>
        <taxon>Arthropoda</taxon>
        <taxon>Hexapoda</taxon>
        <taxon>Insecta</taxon>
        <taxon>Pterygota</taxon>
        <taxon>Neoptera</taxon>
        <taxon>Paraneoptera</taxon>
        <taxon>Hemiptera</taxon>
        <taxon>Heteroptera</taxon>
        <taxon>Panheteroptera</taxon>
        <taxon>Cimicomorpha</taxon>
        <taxon>Reduviidae</taxon>
        <taxon>Stenopodainae</taxon>
        <taxon>Oncocephalus</taxon>
    </lineage>
</organism>